<dbReference type="InterPro" id="IPR016208">
    <property type="entry name" value="Ald_Oxase/xanthine_DH-like"/>
</dbReference>
<evidence type="ECO:0000313" key="4">
    <source>
        <dbReference type="Proteomes" id="UP000280708"/>
    </source>
</evidence>
<sequence length="905" mass="95773">MNAPPISAQRFIGQRVPRKEDGRLLTGRGSFVDDIILPGMLHAAFVRSPIARGTIRSIDTDVARAQPGVHAVLTQADLAPFGVTMLSFFLGPVEVAMTPLADGRVAYVGHPVALVIADDRYLAEDAASLVVVDYAEEAAVVTLDDARLGPRVHPDTDDNVAALMGEEEADATLEALLAGAPHLVSQSIRHQRIAQSPMETRGVVASLQGESELLVHITCAGPQLVARWLTSALDRPGLSVRVVAKDVGGSFGLKNHPWMEEVSAILAAMLLRRPVKWIEDRIENLTAANQAREQEMTLRAAFDADGRLIASHADYALNNGAYPMGADANIAVHMFLWAAYNIPAYSFVSRGWYSNTPGLAAYRGPWAIETLARETLLDRAARQIGIDPVELRRRNLCTAADQPSVTPLGIPREDITPAQCLEKLLAVVDVPAFRAEQAAARAQGRYLGLGLAAYIEPTGAAGSIAVMTGELAQLRIEPTGRVVAVMSVHSQGHGTQTTMAQCIAEQLGVPIEDVTIFDGDSSRGGFGPGAGGSRQGVIGGGAAIRAGRLLADKVKMVAAHLLNASPEAISLADGMVHVAGAPEMRRTLREIAEIAYGEPGRMPPGMETGLEAQYRYDPPPMTFTSAAHACIVEVDADTGFVTIQRWVSSEDCGVMINPAVVEGQIAGGLAQAIGSVLLEDAARDAQGNPTAATFKDYALPTIFDVPDFEYVHADTPSQAEGGFRGVGEGGCIIGPPTLVNAIADALAPFGEVPVDLPLTPDKLMTVIEGQPWPERPVSRFHPDHRAPEADAPAPVAPSPPPVVPAAPVGIDGAWKLVLATPMGPQPMVAHFQVAGDRVAGRLEADQGSQAFSGTLSGNQLSWEMKVTKPMAITLKYALVFAGDVVSGKCRMGLFGTAKVRGERVR</sequence>
<proteinExistence type="predicted"/>
<evidence type="ECO:0000256" key="1">
    <source>
        <dbReference type="ARBA" id="ARBA00022505"/>
    </source>
</evidence>
<protein>
    <submittedName>
        <fullName evidence="3">Xanthine dehydrogenase family protein molybdopterin-binding subunit</fullName>
    </submittedName>
</protein>
<dbReference type="Pfam" id="PF20256">
    <property type="entry name" value="MoCoBD_2"/>
    <property type="match status" value="1"/>
</dbReference>
<reference evidence="3 4" key="1">
    <citation type="submission" date="2018-10" db="EMBL/GenBank/DDBJ databases">
        <title>Characterization and genome analysis of a novel bacterium Sphingobium yanoikuyae SJTF8 capable of degrading PAHs.</title>
        <authorList>
            <person name="Yin C."/>
            <person name="Xiong W."/>
            <person name="Liang R."/>
        </authorList>
    </citation>
    <scope>NUCLEOTIDE SEQUENCE [LARGE SCALE GENOMIC DNA]</scope>
    <source>
        <strain evidence="3 4">SJTF8</strain>
    </source>
</reference>
<dbReference type="InterPro" id="IPR000674">
    <property type="entry name" value="Ald_Oxase/Xan_DH_a/b"/>
</dbReference>
<dbReference type="InterPro" id="IPR037165">
    <property type="entry name" value="AldOxase/xan_DH_Mopterin-bd_sf"/>
</dbReference>
<dbReference type="InterPro" id="IPR036856">
    <property type="entry name" value="Ald_Oxase/Xan_DH_a/b_sf"/>
</dbReference>
<dbReference type="InterPro" id="IPR008274">
    <property type="entry name" value="AldOxase/xan_DH_MoCoBD1"/>
</dbReference>
<dbReference type="PANTHER" id="PTHR11908">
    <property type="entry name" value="XANTHINE DEHYDROGENASE"/>
    <property type="match status" value="1"/>
</dbReference>
<dbReference type="Pfam" id="PF01315">
    <property type="entry name" value="Ald_Xan_dh_C"/>
    <property type="match status" value="1"/>
</dbReference>
<dbReference type="GO" id="GO:0016491">
    <property type="term" value="F:oxidoreductase activity"/>
    <property type="evidence" value="ECO:0007669"/>
    <property type="project" value="UniProtKB-KW"/>
</dbReference>
<dbReference type="Pfam" id="PF02738">
    <property type="entry name" value="MoCoBD_1"/>
    <property type="match status" value="1"/>
</dbReference>
<keyword evidence="1" id="KW-0500">Molybdenum</keyword>
<evidence type="ECO:0000256" key="2">
    <source>
        <dbReference type="ARBA" id="ARBA00023002"/>
    </source>
</evidence>
<evidence type="ECO:0000313" key="3">
    <source>
        <dbReference type="EMBL" id="AYO79460.1"/>
    </source>
</evidence>
<dbReference type="PANTHER" id="PTHR11908:SF132">
    <property type="entry name" value="ALDEHYDE OXIDASE 1-RELATED"/>
    <property type="match status" value="1"/>
</dbReference>
<gene>
    <name evidence="3" type="ORF">EBF16_22920</name>
</gene>
<dbReference type="SUPFAM" id="SSF56003">
    <property type="entry name" value="Molybdenum cofactor-binding domain"/>
    <property type="match status" value="1"/>
</dbReference>
<dbReference type="SUPFAM" id="SSF54665">
    <property type="entry name" value="CO dehydrogenase molybdoprotein N-domain-like"/>
    <property type="match status" value="1"/>
</dbReference>
<dbReference type="GO" id="GO:0005506">
    <property type="term" value="F:iron ion binding"/>
    <property type="evidence" value="ECO:0007669"/>
    <property type="project" value="InterPro"/>
</dbReference>
<organism evidence="3 4">
    <name type="scientific">Sphingobium yanoikuyae</name>
    <name type="common">Sphingomonas yanoikuyae</name>
    <dbReference type="NCBI Taxonomy" id="13690"/>
    <lineage>
        <taxon>Bacteria</taxon>
        <taxon>Pseudomonadati</taxon>
        <taxon>Pseudomonadota</taxon>
        <taxon>Alphaproteobacteria</taxon>
        <taxon>Sphingomonadales</taxon>
        <taxon>Sphingomonadaceae</taxon>
        <taxon>Sphingobium</taxon>
    </lineage>
</organism>
<dbReference type="SMART" id="SM01008">
    <property type="entry name" value="Ald_Xan_dh_C"/>
    <property type="match status" value="1"/>
</dbReference>
<dbReference type="RefSeq" id="WP_037509918.1">
    <property type="nucleotide sequence ID" value="NZ_CAIGKD010000015.1"/>
</dbReference>
<accession>A0A085K3M0</accession>
<dbReference type="Gene3D" id="3.90.1170.50">
    <property type="entry name" value="Aldehyde oxidase/xanthine dehydrogenase, a/b hammerhead"/>
    <property type="match status" value="1"/>
</dbReference>
<dbReference type="EMBL" id="CP033230">
    <property type="protein sequence ID" value="AYO79460.1"/>
    <property type="molecule type" value="Genomic_DNA"/>
</dbReference>
<dbReference type="AlphaFoldDB" id="A0A085K3M0"/>
<name>A0A085K3M0_SPHYA</name>
<dbReference type="Gene3D" id="3.30.365.10">
    <property type="entry name" value="Aldehyde oxidase/xanthine dehydrogenase, molybdopterin binding domain"/>
    <property type="match status" value="4"/>
</dbReference>
<dbReference type="InterPro" id="IPR046867">
    <property type="entry name" value="AldOxase/xan_DH_MoCoBD2"/>
</dbReference>
<keyword evidence="2" id="KW-0560">Oxidoreductase</keyword>
<dbReference type="Proteomes" id="UP000280708">
    <property type="component" value="Chromosome"/>
</dbReference>